<organism evidence="2 3">
    <name type="scientific">Amycolatopsis japonica</name>
    <dbReference type="NCBI Taxonomy" id="208439"/>
    <lineage>
        <taxon>Bacteria</taxon>
        <taxon>Bacillati</taxon>
        <taxon>Actinomycetota</taxon>
        <taxon>Actinomycetes</taxon>
        <taxon>Pseudonocardiales</taxon>
        <taxon>Pseudonocardiaceae</taxon>
        <taxon>Amycolatopsis</taxon>
        <taxon>Amycolatopsis japonica group</taxon>
    </lineage>
</organism>
<dbReference type="KEGG" id="aja:AJAP_11040"/>
<dbReference type="InterPro" id="IPR034660">
    <property type="entry name" value="DinB/YfiT-like"/>
</dbReference>
<dbReference type="NCBIfam" id="TIGR03086">
    <property type="entry name" value="TIGR03086 family metal-binding protein"/>
    <property type="match status" value="1"/>
</dbReference>
<sequence>MINRIDSAIDVTAAIVEGIHADQLPAPSLCSGWDNRFELNHLVGGMRIFAGELSGASVDRDHHDDWLGADHHAAFKTAAELDRAAWHRPDALHTTVHLGFGRVPGHLAALIHLTEVVVHGVDLAVTTGQEELVDQRQCAELLDTMRDMDFGAFRRPGMFGPELAAPDGVAAHWRLLAFVGRDFGDTWMGSRIG</sequence>
<feature type="domain" description="Mycothiol-dependent maleylpyruvate isomerase metal-binding" evidence="1">
    <location>
        <begin position="8"/>
        <end position="124"/>
    </location>
</feature>
<dbReference type="EMBL" id="CP008953">
    <property type="protein sequence ID" value="AIG75098.1"/>
    <property type="molecule type" value="Genomic_DNA"/>
</dbReference>
<dbReference type="SUPFAM" id="SSF109854">
    <property type="entry name" value="DinB/YfiT-like putative metalloenzymes"/>
    <property type="match status" value="1"/>
</dbReference>
<dbReference type="HOGENOM" id="CLU_051661_2_1_11"/>
<dbReference type="GO" id="GO:0046872">
    <property type="term" value="F:metal ion binding"/>
    <property type="evidence" value="ECO:0007669"/>
    <property type="project" value="InterPro"/>
</dbReference>
<dbReference type="NCBIfam" id="TIGR03083">
    <property type="entry name" value="maleylpyruvate isomerase family mycothiol-dependent enzyme"/>
    <property type="match status" value="1"/>
</dbReference>
<accession>A0A075UQ28</accession>
<keyword evidence="3" id="KW-1185">Reference proteome</keyword>
<dbReference type="AlphaFoldDB" id="A0A075UQ28"/>
<dbReference type="Pfam" id="PF11716">
    <property type="entry name" value="MDMPI_N"/>
    <property type="match status" value="1"/>
</dbReference>
<dbReference type="Proteomes" id="UP000028492">
    <property type="component" value="Chromosome"/>
</dbReference>
<dbReference type="STRING" id="208439.AJAP_11040"/>
<gene>
    <name evidence="2" type="ORF">AJAP_11040</name>
</gene>
<dbReference type="InterPro" id="IPR017520">
    <property type="entry name" value="CHP03086"/>
</dbReference>
<evidence type="ECO:0000313" key="2">
    <source>
        <dbReference type="EMBL" id="AIG75098.1"/>
    </source>
</evidence>
<protein>
    <recommendedName>
        <fullName evidence="1">Mycothiol-dependent maleylpyruvate isomerase metal-binding domain-containing protein</fullName>
    </recommendedName>
</protein>
<dbReference type="InterPro" id="IPR024344">
    <property type="entry name" value="MDMPI_metal-binding"/>
</dbReference>
<evidence type="ECO:0000313" key="3">
    <source>
        <dbReference type="Proteomes" id="UP000028492"/>
    </source>
</evidence>
<dbReference type="RefSeq" id="WP_038510268.1">
    <property type="nucleotide sequence ID" value="NZ_CP008953.1"/>
</dbReference>
<dbReference type="InterPro" id="IPR017517">
    <property type="entry name" value="Maleyloyr_isom"/>
</dbReference>
<name>A0A075UQ28_9PSEU</name>
<dbReference type="eggNOG" id="COG1576">
    <property type="taxonomic scope" value="Bacteria"/>
</dbReference>
<proteinExistence type="predicted"/>
<evidence type="ECO:0000259" key="1">
    <source>
        <dbReference type="Pfam" id="PF11716"/>
    </source>
</evidence>
<reference evidence="2 3" key="1">
    <citation type="journal article" date="2014" name="J. Biotechnol.">
        <title>Complete genome sequence of the actinobacterium Amycolatopsis japonica MG417-CF17(T) (=DSM 44213T) producing (S,S)-N,N'-ethylenediaminedisuccinic acid.</title>
        <authorList>
            <person name="Stegmann E."/>
            <person name="Albersmeier A."/>
            <person name="Spohn M."/>
            <person name="Gert H."/>
            <person name="Weber T."/>
            <person name="Wohlleben W."/>
            <person name="Kalinowski J."/>
            <person name="Ruckert C."/>
        </authorList>
    </citation>
    <scope>NUCLEOTIDE SEQUENCE [LARGE SCALE GENOMIC DNA]</scope>
    <source>
        <strain evidence="3">MG417-CF17 (DSM 44213)</strain>
    </source>
</reference>